<name>A0A919VHS5_9ACTN</name>
<dbReference type="EMBL" id="BOQP01000001">
    <property type="protein sequence ID" value="GIM66114.1"/>
    <property type="molecule type" value="Genomic_DNA"/>
</dbReference>
<evidence type="ECO:0000313" key="1">
    <source>
        <dbReference type="EMBL" id="GIM66114.1"/>
    </source>
</evidence>
<protein>
    <submittedName>
        <fullName evidence="1">Uncharacterized protein</fullName>
    </submittedName>
</protein>
<dbReference type="RefSeq" id="WP_244875637.1">
    <property type="nucleotide sequence ID" value="NZ_BAAATW010000001.1"/>
</dbReference>
<organism evidence="1 2">
    <name type="scientific">Winogradskya consettensis</name>
    <dbReference type="NCBI Taxonomy" id="113560"/>
    <lineage>
        <taxon>Bacteria</taxon>
        <taxon>Bacillati</taxon>
        <taxon>Actinomycetota</taxon>
        <taxon>Actinomycetes</taxon>
        <taxon>Micromonosporales</taxon>
        <taxon>Micromonosporaceae</taxon>
        <taxon>Winogradskya</taxon>
    </lineage>
</organism>
<dbReference type="PROSITE" id="PS51257">
    <property type="entry name" value="PROKAR_LIPOPROTEIN"/>
    <property type="match status" value="1"/>
</dbReference>
<keyword evidence="2" id="KW-1185">Reference proteome</keyword>
<gene>
    <name evidence="1" type="ORF">Aco04nite_00510</name>
</gene>
<accession>A0A919VHS5</accession>
<proteinExistence type="predicted"/>
<evidence type="ECO:0000313" key="2">
    <source>
        <dbReference type="Proteomes" id="UP000680865"/>
    </source>
</evidence>
<sequence length="84" mass="8745">MTDSRDFKLVPVANLCSAGGCPTVYDSGRGSVVVQGYAVSAAAAKVDLPEGELLVEIPVELLAEAARGLLFLPAAENRRAGRED</sequence>
<dbReference type="Proteomes" id="UP000680865">
    <property type="component" value="Unassembled WGS sequence"/>
</dbReference>
<comment type="caution">
    <text evidence="1">The sequence shown here is derived from an EMBL/GenBank/DDBJ whole genome shotgun (WGS) entry which is preliminary data.</text>
</comment>
<reference evidence="1" key="1">
    <citation type="submission" date="2021-03" db="EMBL/GenBank/DDBJ databases">
        <title>Whole genome shotgun sequence of Actinoplanes consettensis NBRC 14913.</title>
        <authorList>
            <person name="Komaki H."/>
            <person name="Tamura T."/>
        </authorList>
    </citation>
    <scope>NUCLEOTIDE SEQUENCE</scope>
    <source>
        <strain evidence="1">NBRC 14913</strain>
    </source>
</reference>
<dbReference type="AlphaFoldDB" id="A0A919VHS5"/>